<sequence>MSDHPSMLMRDSYDHDQREVGIDGYEEDGPACYHGCFGVFRFPWKQSSSENEGKHLLGGSGCNFSTKEVTWWRKKLNKAREFTEVYGGPKWKNLVRKIGAYCRRCRKRKVRLCEKKKPKNRFQYDMNSYNLNFDNGSEGRDGENPVANFSARFAAPSSLVSQQGPVVGVHASEESEG</sequence>
<gene>
    <name evidence="1" type="ORF">RchiOBHm_Chr2g0086671</name>
</gene>
<evidence type="ECO:0000313" key="1">
    <source>
        <dbReference type="EMBL" id="PRQ46218.1"/>
    </source>
</evidence>
<dbReference type="Proteomes" id="UP000238479">
    <property type="component" value="Chromosome 2"/>
</dbReference>
<accession>A0A2P6RIG5</accession>
<name>A0A2P6RIG5_ROSCH</name>
<comment type="caution">
    <text evidence="1">The sequence shown here is derived from an EMBL/GenBank/DDBJ whole genome shotgun (WGS) entry which is preliminary data.</text>
</comment>
<dbReference type="Gramene" id="PRQ46218">
    <property type="protein sequence ID" value="PRQ46218"/>
    <property type="gene ID" value="RchiOBHm_Chr2g0086671"/>
</dbReference>
<proteinExistence type="predicted"/>
<dbReference type="AlphaFoldDB" id="A0A2P6RIG5"/>
<reference evidence="1 2" key="1">
    <citation type="journal article" date="2018" name="Nat. Genet.">
        <title>The Rosa genome provides new insights in the design of modern roses.</title>
        <authorList>
            <person name="Bendahmane M."/>
        </authorList>
    </citation>
    <scope>NUCLEOTIDE SEQUENCE [LARGE SCALE GENOMIC DNA]</scope>
    <source>
        <strain evidence="2">cv. Old Blush</strain>
    </source>
</reference>
<protein>
    <submittedName>
        <fullName evidence="1">Uncharacterized protein</fullName>
    </submittedName>
</protein>
<dbReference type="PANTHER" id="PTHR47076:SF1">
    <property type="entry name" value="NHL DOMAIN PROTEIN"/>
    <property type="match status" value="1"/>
</dbReference>
<dbReference type="EMBL" id="PDCK01000040">
    <property type="protein sequence ID" value="PRQ46218.1"/>
    <property type="molecule type" value="Genomic_DNA"/>
</dbReference>
<evidence type="ECO:0000313" key="2">
    <source>
        <dbReference type="Proteomes" id="UP000238479"/>
    </source>
</evidence>
<organism evidence="1 2">
    <name type="scientific">Rosa chinensis</name>
    <name type="common">China rose</name>
    <dbReference type="NCBI Taxonomy" id="74649"/>
    <lineage>
        <taxon>Eukaryota</taxon>
        <taxon>Viridiplantae</taxon>
        <taxon>Streptophyta</taxon>
        <taxon>Embryophyta</taxon>
        <taxon>Tracheophyta</taxon>
        <taxon>Spermatophyta</taxon>
        <taxon>Magnoliopsida</taxon>
        <taxon>eudicotyledons</taxon>
        <taxon>Gunneridae</taxon>
        <taxon>Pentapetalae</taxon>
        <taxon>rosids</taxon>
        <taxon>fabids</taxon>
        <taxon>Rosales</taxon>
        <taxon>Rosaceae</taxon>
        <taxon>Rosoideae</taxon>
        <taxon>Rosoideae incertae sedis</taxon>
        <taxon>Rosa</taxon>
    </lineage>
</organism>
<keyword evidence="2" id="KW-1185">Reference proteome</keyword>
<dbReference type="OMA" id="STKEVTW"/>
<dbReference type="PANTHER" id="PTHR47076">
    <property type="entry name" value="NHL DOMAIN PROTEIN"/>
    <property type="match status" value="1"/>
</dbReference>
<dbReference type="STRING" id="74649.A0A2P6RIG5"/>